<sequence length="505" mass="54647">MHLDRIRHPGLLDKITSADKAALLVKDGMTVGMSGFTRAGDCKSVPAALARRAEREPLAITLITGASLGHDTDKMLVEANALTRRMPFQVDTTLRRKINQGDVAFIDQHLSETVEQLRAGHLGPINVAIIEAAAITETGGIVPTMSVGNSASFARQADKIIIELNVGVPAAIEGLHDIYEPADRPARQPIGLVSPDQRIGQPFIEVDPDKIAAIVITHEPDSPSNALPPDDETNAIAGHINTFLRAEVDAGRLSNALLPLQAGIGTIANAVLHGFESSDFEQLTMYSEVLQDSAIELLDQGKLAFASASSITVSKPVYDKILANLEHYRERIVLRPQEISNASEIVRRLGIIAINTALEFDIYGNVNSTHVGGTHMMNGIGGSGDFARNAHLAIFVSKSMAKNGDISSVVPMVSHVDHTEHDVDVLVTECGLADLRGLAPRERARAIIQHCVHPSYRAALQDYFDRACQRGGQTPHLLEEAFSWHQRFNETDSMRADKPATRKAA</sequence>
<dbReference type="NCBIfam" id="TIGR03458">
    <property type="entry name" value="YgfH_subfam"/>
    <property type="match status" value="1"/>
</dbReference>
<dbReference type="FunFam" id="3.40.1080.20:FF:000001">
    <property type="entry name" value="Acetyl-CoA hydrolase Ach1"/>
    <property type="match status" value="1"/>
</dbReference>
<dbReference type="InterPro" id="IPR017821">
    <property type="entry name" value="Succinate_CoA_transferase"/>
</dbReference>
<feature type="domain" description="Acetyl-CoA hydrolase/transferase C-terminal" evidence="5">
    <location>
        <begin position="323"/>
        <end position="463"/>
    </location>
</feature>
<dbReference type="PANTHER" id="PTHR43609:SF1">
    <property type="entry name" value="ACETYL-COA HYDROLASE"/>
    <property type="match status" value="1"/>
</dbReference>
<dbReference type="PANTHER" id="PTHR43609">
    <property type="entry name" value="ACETYL-COA HYDROLASE"/>
    <property type="match status" value="1"/>
</dbReference>
<dbReference type="Gene3D" id="3.40.1080.10">
    <property type="entry name" value="Glutaconate Coenzyme A-transferase"/>
    <property type="match status" value="1"/>
</dbReference>
<evidence type="ECO:0000259" key="5">
    <source>
        <dbReference type="Pfam" id="PF13336"/>
    </source>
</evidence>
<dbReference type="AlphaFoldDB" id="A0A6S7CLU3"/>
<dbReference type="InterPro" id="IPR026888">
    <property type="entry name" value="AcetylCoA_hyd_C"/>
</dbReference>
<accession>A0A6S7CLU3</accession>
<dbReference type="InterPro" id="IPR038460">
    <property type="entry name" value="AcetylCoA_hyd_C_sf"/>
</dbReference>
<keyword evidence="6" id="KW-0808">Transferase</keyword>
<name>A0A6S7CLU3_9BURK</name>
<evidence type="ECO:0000256" key="3">
    <source>
        <dbReference type="PIRSR" id="PIRSR617821-2"/>
    </source>
</evidence>
<proteinExistence type="inferred from homology"/>
<evidence type="ECO:0000256" key="2">
    <source>
        <dbReference type="PIRSR" id="PIRSR617821-1"/>
    </source>
</evidence>
<dbReference type="GO" id="GO:0006083">
    <property type="term" value="P:acetate metabolic process"/>
    <property type="evidence" value="ECO:0007669"/>
    <property type="project" value="InterPro"/>
</dbReference>
<dbReference type="Gene3D" id="3.40.1080.20">
    <property type="entry name" value="Acetyl-CoA hydrolase/transferase C-terminal domain"/>
    <property type="match status" value="1"/>
</dbReference>
<organism evidence="6 7">
    <name type="scientific">Achromobacter piechaudii</name>
    <dbReference type="NCBI Taxonomy" id="72556"/>
    <lineage>
        <taxon>Bacteria</taxon>
        <taxon>Pseudomonadati</taxon>
        <taxon>Pseudomonadota</taxon>
        <taxon>Betaproteobacteria</taxon>
        <taxon>Burkholderiales</taxon>
        <taxon>Alcaligenaceae</taxon>
        <taxon>Achromobacter</taxon>
    </lineage>
</organism>
<feature type="binding site" evidence="3">
    <location>
        <position position="402"/>
    </location>
    <ligand>
        <name>CoA</name>
        <dbReference type="ChEBI" id="CHEBI:57287"/>
    </ligand>
</feature>
<evidence type="ECO:0000256" key="1">
    <source>
        <dbReference type="ARBA" id="ARBA00009632"/>
    </source>
</evidence>
<reference evidence="6 7" key="1">
    <citation type="submission" date="2020-04" db="EMBL/GenBank/DDBJ databases">
        <authorList>
            <person name="De Canck E."/>
        </authorList>
    </citation>
    <scope>NUCLEOTIDE SEQUENCE [LARGE SCALE GENOMIC DNA]</scope>
    <source>
        <strain evidence="6 7">LMG 1861</strain>
    </source>
</reference>
<gene>
    <name evidence="6" type="primary">cat1</name>
    <name evidence="6" type="ORF">LMG1861_00003</name>
</gene>
<dbReference type="GO" id="GO:0008775">
    <property type="term" value="F:acetate CoA-transferase activity"/>
    <property type="evidence" value="ECO:0007669"/>
    <property type="project" value="InterPro"/>
</dbReference>
<feature type="domain" description="Acetyl-CoA hydrolase/transferase N-terminal" evidence="4">
    <location>
        <begin position="14"/>
        <end position="215"/>
    </location>
</feature>
<dbReference type="Proteomes" id="UP000494105">
    <property type="component" value="Unassembled WGS sequence"/>
</dbReference>
<dbReference type="InterPro" id="IPR037171">
    <property type="entry name" value="NagB/RpiA_transferase-like"/>
</dbReference>
<evidence type="ECO:0000313" key="7">
    <source>
        <dbReference type="Proteomes" id="UP000494105"/>
    </source>
</evidence>
<evidence type="ECO:0000313" key="6">
    <source>
        <dbReference type="EMBL" id="CAB3816157.1"/>
    </source>
</evidence>
<dbReference type="Pfam" id="PF02550">
    <property type="entry name" value="AcetylCoA_hydro"/>
    <property type="match status" value="1"/>
</dbReference>
<comment type="similarity">
    <text evidence="1">Belongs to the acetyl-CoA hydrolase/transferase family.</text>
</comment>
<dbReference type="Pfam" id="PF13336">
    <property type="entry name" value="AcetylCoA_hyd_C"/>
    <property type="match status" value="1"/>
</dbReference>
<feature type="binding site" evidence="3">
    <location>
        <position position="382"/>
    </location>
    <ligand>
        <name>CoA</name>
        <dbReference type="ChEBI" id="CHEBI:57287"/>
    </ligand>
</feature>
<dbReference type="RefSeq" id="WP_175127278.1">
    <property type="nucleotide sequence ID" value="NZ_CADILD010000001.1"/>
</dbReference>
<dbReference type="SUPFAM" id="SSF100950">
    <property type="entry name" value="NagB/RpiA/CoA transferase-like"/>
    <property type="match status" value="2"/>
</dbReference>
<dbReference type="GO" id="GO:0006084">
    <property type="term" value="P:acetyl-CoA metabolic process"/>
    <property type="evidence" value="ECO:0007669"/>
    <property type="project" value="InterPro"/>
</dbReference>
<dbReference type="InterPro" id="IPR046433">
    <property type="entry name" value="ActCoA_hydro"/>
</dbReference>
<dbReference type="Gene3D" id="3.30.750.70">
    <property type="entry name" value="4-hydroxybutyrate coenzyme like domains"/>
    <property type="match status" value="1"/>
</dbReference>
<dbReference type="InterPro" id="IPR003702">
    <property type="entry name" value="ActCoA_hydro_N"/>
</dbReference>
<dbReference type="EMBL" id="CADILD010000001">
    <property type="protein sequence ID" value="CAB3816157.1"/>
    <property type="molecule type" value="Genomic_DNA"/>
</dbReference>
<dbReference type="GO" id="GO:0003986">
    <property type="term" value="F:acetyl-CoA hydrolase activity"/>
    <property type="evidence" value="ECO:0007669"/>
    <property type="project" value="TreeGrafter"/>
</dbReference>
<feature type="active site" description="5-glutamyl coenzyme A thioester intermediate" evidence="2">
    <location>
        <position position="288"/>
    </location>
</feature>
<dbReference type="EC" id="2.8.3.-" evidence="6"/>
<evidence type="ECO:0000259" key="4">
    <source>
        <dbReference type="Pfam" id="PF02550"/>
    </source>
</evidence>
<protein>
    <submittedName>
        <fullName evidence="6">Succinyl-CoA:coenzyme A transferase</fullName>
        <ecNumber evidence="6">2.8.3.-</ecNumber>
    </submittedName>
</protein>
<feature type="binding site" evidence="3">
    <location>
        <position position="378"/>
    </location>
    <ligand>
        <name>CoA</name>
        <dbReference type="ChEBI" id="CHEBI:57287"/>
    </ligand>
</feature>